<comment type="caution">
    <text evidence="1">The sequence shown here is derived from an EMBL/GenBank/DDBJ whole genome shotgun (WGS) entry which is preliminary data.</text>
</comment>
<accession>A0A8J6JCL3</accession>
<gene>
    <name evidence="1" type="ORF">H8S62_08280</name>
</gene>
<sequence length="145" mass="16657">MHEIDTYSYRCGVMDCFCEMVRAGVKSLALSHPVDSRAEWDELASFADQIARHYGVRCYPENEPFVTDLFPVSACRGKFLYLFYKADHTLAEYLRLKERKAALVESGAYFGGNRTQIAREYGRLLSYGDETVRTLLENNGEKEVF</sequence>
<dbReference type="EMBL" id="JACOPQ010000005">
    <property type="protein sequence ID" value="MBC5737011.1"/>
    <property type="molecule type" value="Genomic_DNA"/>
</dbReference>
<protein>
    <submittedName>
        <fullName evidence="1">Uncharacterized protein</fullName>
    </submittedName>
</protein>
<reference evidence="1" key="1">
    <citation type="submission" date="2020-08" db="EMBL/GenBank/DDBJ databases">
        <title>Genome public.</title>
        <authorList>
            <person name="Liu C."/>
            <person name="Sun Q."/>
        </authorList>
    </citation>
    <scope>NUCLEOTIDE SEQUENCE</scope>
    <source>
        <strain evidence="1">NSJ-52</strain>
    </source>
</reference>
<dbReference type="Proteomes" id="UP000607645">
    <property type="component" value="Unassembled WGS sequence"/>
</dbReference>
<evidence type="ECO:0000313" key="1">
    <source>
        <dbReference type="EMBL" id="MBC5737011.1"/>
    </source>
</evidence>
<dbReference type="AlphaFoldDB" id="A0A8J6JCL3"/>
<keyword evidence="2" id="KW-1185">Reference proteome</keyword>
<name>A0A8J6JCL3_9FIRM</name>
<organism evidence="1 2">
    <name type="scientific">Lawsonibacter faecis</name>
    <dbReference type="NCBI Taxonomy" id="2763052"/>
    <lineage>
        <taxon>Bacteria</taxon>
        <taxon>Bacillati</taxon>
        <taxon>Bacillota</taxon>
        <taxon>Clostridia</taxon>
        <taxon>Eubacteriales</taxon>
        <taxon>Oscillospiraceae</taxon>
        <taxon>Lawsonibacter</taxon>
    </lineage>
</organism>
<dbReference type="RefSeq" id="WP_186918992.1">
    <property type="nucleotide sequence ID" value="NZ_JACOPQ010000005.1"/>
</dbReference>
<evidence type="ECO:0000313" key="2">
    <source>
        <dbReference type="Proteomes" id="UP000607645"/>
    </source>
</evidence>
<proteinExistence type="predicted"/>